<evidence type="ECO:0000313" key="6">
    <source>
        <dbReference type="Proteomes" id="UP000653493"/>
    </source>
</evidence>
<reference evidence="5" key="2">
    <citation type="submission" date="2020-09" db="EMBL/GenBank/DDBJ databases">
        <authorList>
            <person name="Sun Q."/>
            <person name="Ohkuma M."/>
        </authorList>
    </citation>
    <scope>NUCLEOTIDE SEQUENCE</scope>
    <source>
        <strain evidence="5">JCM 4234</strain>
    </source>
</reference>
<keyword evidence="1" id="KW-0226">DNA condensation</keyword>
<protein>
    <recommendedName>
        <fullName evidence="7">HU family DNA-binding protein</fullName>
    </recommendedName>
</protein>
<evidence type="ECO:0000256" key="2">
    <source>
        <dbReference type="ARBA" id="ARBA00023125"/>
    </source>
</evidence>
<dbReference type="GO" id="GO:0005829">
    <property type="term" value="C:cytosol"/>
    <property type="evidence" value="ECO:0007669"/>
    <property type="project" value="TreeGrafter"/>
</dbReference>
<dbReference type="EMBL" id="BMSL01000012">
    <property type="protein sequence ID" value="GGS47549.1"/>
    <property type="molecule type" value="Genomic_DNA"/>
</dbReference>
<organism evidence="5 6">
    <name type="scientific">Streptomyces griseoviridis</name>
    <dbReference type="NCBI Taxonomy" id="45398"/>
    <lineage>
        <taxon>Bacteria</taxon>
        <taxon>Bacillati</taxon>
        <taxon>Actinomycetota</taxon>
        <taxon>Actinomycetes</taxon>
        <taxon>Kitasatosporales</taxon>
        <taxon>Streptomycetaceae</taxon>
        <taxon>Streptomyces</taxon>
    </lineage>
</organism>
<proteinExistence type="inferred from homology"/>
<dbReference type="SMART" id="SM00411">
    <property type="entry name" value="BHL"/>
    <property type="match status" value="1"/>
</dbReference>
<dbReference type="GO" id="GO:0030527">
    <property type="term" value="F:structural constituent of chromatin"/>
    <property type="evidence" value="ECO:0007669"/>
    <property type="project" value="InterPro"/>
</dbReference>
<feature type="region of interest" description="Disordered" evidence="4">
    <location>
        <begin position="84"/>
        <end position="111"/>
    </location>
</feature>
<evidence type="ECO:0000256" key="1">
    <source>
        <dbReference type="ARBA" id="ARBA00023067"/>
    </source>
</evidence>
<evidence type="ECO:0000256" key="3">
    <source>
        <dbReference type="RuleBase" id="RU003939"/>
    </source>
</evidence>
<keyword evidence="2" id="KW-0238">DNA-binding</keyword>
<dbReference type="Pfam" id="PF00216">
    <property type="entry name" value="Bac_DNA_binding"/>
    <property type="match status" value="1"/>
</dbReference>
<dbReference type="PANTHER" id="PTHR33175">
    <property type="entry name" value="DNA-BINDING PROTEIN HU"/>
    <property type="match status" value="1"/>
</dbReference>
<evidence type="ECO:0000256" key="4">
    <source>
        <dbReference type="SAM" id="MobiDB-lite"/>
    </source>
</evidence>
<dbReference type="SUPFAM" id="SSF47729">
    <property type="entry name" value="IHF-like DNA-binding proteins"/>
    <property type="match status" value="1"/>
</dbReference>
<dbReference type="AlphaFoldDB" id="A0A918GMW7"/>
<comment type="caution">
    <text evidence="5">The sequence shown here is derived from an EMBL/GenBank/DDBJ whole genome shotgun (WGS) entry which is preliminary data.</text>
</comment>
<dbReference type="GO" id="GO:0003677">
    <property type="term" value="F:DNA binding"/>
    <property type="evidence" value="ECO:0007669"/>
    <property type="project" value="UniProtKB-KW"/>
</dbReference>
<evidence type="ECO:0000313" key="5">
    <source>
        <dbReference type="EMBL" id="GGS47549.1"/>
    </source>
</evidence>
<comment type="similarity">
    <text evidence="3">Belongs to the bacterial histone-like protein family.</text>
</comment>
<sequence>MINGFAGTESAAAEALEVVLDTLVRRVLDGDAVSVTEFGRLQAVHTPARRARNPQTGERVLVPAGRRIVFRPGTAFTAMARGERPSLRPGAAPCARVRRARNAQPASRDHK</sequence>
<dbReference type="PANTHER" id="PTHR33175:SF3">
    <property type="entry name" value="DNA-BINDING PROTEIN HU-BETA"/>
    <property type="match status" value="1"/>
</dbReference>
<accession>A0A918GMW7</accession>
<dbReference type="Proteomes" id="UP000653493">
    <property type="component" value="Unassembled WGS sequence"/>
</dbReference>
<dbReference type="GO" id="GO:0030261">
    <property type="term" value="P:chromosome condensation"/>
    <property type="evidence" value="ECO:0007669"/>
    <property type="project" value="UniProtKB-KW"/>
</dbReference>
<dbReference type="Gene3D" id="4.10.520.10">
    <property type="entry name" value="IHF-like DNA-binding proteins"/>
    <property type="match status" value="1"/>
</dbReference>
<gene>
    <name evidence="5" type="ORF">GCM10010238_41500</name>
</gene>
<reference evidence="5" key="1">
    <citation type="journal article" date="2014" name="Int. J. Syst. Evol. Microbiol.">
        <title>Complete genome sequence of Corynebacterium casei LMG S-19264T (=DSM 44701T), isolated from a smear-ripened cheese.</title>
        <authorList>
            <consortium name="US DOE Joint Genome Institute (JGI-PGF)"/>
            <person name="Walter F."/>
            <person name="Albersmeier A."/>
            <person name="Kalinowski J."/>
            <person name="Ruckert C."/>
        </authorList>
    </citation>
    <scope>NUCLEOTIDE SEQUENCE</scope>
    <source>
        <strain evidence="5">JCM 4234</strain>
    </source>
</reference>
<keyword evidence="6" id="KW-1185">Reference proteome</keyword>
<evidence type="ECO:0008006" key="7">
    <source>
        <dbReference type="Google" id="ProtNLM"/>
    </source>
</evidence>
<name>A0A918GMW7_STRGD</name>
<dbReference type="InterPro" id="IPR010992">
    <property type="entry name" value="IHF-like_DNA-bd_dom_sf"/>
</dbReference>
<dbReference type="InterPro" id="IPR000119">
    <property type="entry name" value="Hist_DNA-bd"/>
</dbReference>